<accession>A0ABS8P6C4</accession>
<dbReference type="Proteomes" id="UP001199469">
    <property type="component" value="Unassembled WGS sequence"/>
</dbReference>
<gene>
    <name evidence="1" type="ORF">LQ327_10530</name>
</gene>
<name>A0ABS8P6C4_9PSEU</name>
<sequence>MTAPELRPATLDDTALGDVRRLEDQLGTPVVAYEAESPFAALSSEQLAEIQRVESTLGVRLLAYRG</sequence>
<evidence type="ECO:0000313" key="1">
    <source>
        <dbReference type="EMBL" id="MCD2193810.1"/>
    </source>
</evidence>
<dbReference type="RefSeq" id="WP_230732679.1">
    <property type="nucleotide sequence ID" value="NZ_JAJNDB010000001.1"/>
</dbReference>
<keyword evidence="2" id="KW-1185">Reference proteome</keyword>
<organism evidence="1 2">
    <name type="scientific">Actinomycetospora endophytica</name>
    <dbReference type="NCBI Taxonomy" id="2291215"/>
    <lineage>
        <taxon>Bacteria</taxon>
        <taxon>Bacillati</taxon>
        <taxon>Actinomycetota</taxon>
        <taxon>Actinomycetes</taxon>
        <taxon>Pseudonocardiales</taxon>
        <taxon>Pseudonocardiaceae</taxon>
        <taxon>Actinomycetospora</taxon>
    </lineage>
</organism>
<comment type="caution">
    <text evidence="1">The sequence shown here is derived from an EMBL/GenBank/DDBJ whole genome shotgun (WGS) entry which is preliminary data.</text>
</comment>
<evidence type="ECO:0000313" key="2">
    <source>
        <dbReference type="Proteomes" id="UP001199469"/>
    </source>
</evidence>
<reference evidence="1 2" key="1">
    <citation type="submission" date="2021-11" db="EMBL/GenBank/DDBJ databases">
        <title>Draft genome sequence of Actinomycetospora sp. SF1 isolated from the rhizosphere soil.</title>
        <authorList>
            <person name="Duangmal K."/>
            <person name="Chantavorakit T."/>
        </authorList>
    </citation>
    <scope>NUCLEOTIDE SEQUENCE [LARGE SCALE GENOMIC DNA]</scope>
    <source>
        <strain evidence="1 2">TBRC 5722</strain>
    </source>
</reference>
<dbReference type="EMBL" id="JAJNDB010000001">
    <property type="protein sequence ID" value="MCD2193810.1"/>
    <property type="molecule type" value="Genomic_DNA"/>
</dbReference>
<proteinExistence type="predicted"/>
<protein>
    <submittedName>
        <fullName evidence="1">Uncharacterized protein</fullName>
    </submittedName>
</protein>